<evidence type="ECO:0000256" key="1">
    <source>
        <dbReference type="ARBA" id="ARBA00022603"/>
    </source>
</evidence>
<comment type="similarity">
    <text evidence="4 5">Belongs to the RNA methyltransferase RlmH family.</text>
</comment>
<dbReference type="HAMAP" id="MF_00658">
    <property type="entry name" value="23SrRNA_methyltr_H"/>
    <property type="match status" value="1"/>
</dbReference>
<evidence type="ECO:0000256" key="3">
    <source>
        <dbReference type="ARBA" id="ARBA00022691"/>
    </source>
</evidence>
<comment type="function">
    <text evidence="5">Specifically methylates the pseudouridine at position 1915 (m3Psi1915) in 23S rRNA.</text>
</comment>
<evidence type="ECO:0000256" key="4">
    <source>
        <dbReference type="ARBA" id="ARBA00038303"/>
    </source>
</evidence>
<evidence type="ECO:0000256" key="5">
    <source>
        <dbReference type="HAMAP-Rule" id="MF_00658"/>
    </source>
</evidence>
<reference evidence="6 7" key="1">
    <citation type="submission" date="2019-03" db="EMBL/GenBank/DDBJ databases">
        <title>Genomic Encyclopedia of Type Strains, Phase III (KMG-III): the genomes of soil and plant-associated and newly described type strains.</title>
        <authorList>
            <person name="Whitman W."/>
        </authorList>
    </citation>
    <scope>NUCLEOTIDE SEQUENCE [LARGE SCALE GENOMIC DNA]</scope>
    <source>
        <strain evidence="6 7">CECT 8446</strain>
    </source>
</reference>
<dbReference type="NCBIfam" id="NF000990">
    <property type="entry name" value="PRK00103.2-4"/>
    <property type="match status" value="1"/>
</dbReference>
<keyword evidence="5" id="KW-0698">rRNA processing</keyword>
<keyword evidence="3 5" id="KW-0949">S-adenosyl-L-methionine</keyword>
<evidence type="ECO:0000313" key="6">
    <source>
        <dbReference type="EMBL" id="TDQ17241.1"/>
    </source>
</evidence>
<dbReference type="InterPro" id="IPR029026">
    <property type="entry name" value="tRNA_m1G_MTases_N"/>
</dbReference>
<dbReference type="Gene3D" id="3.40.1280.10">
    <property type="match status" value="1"/>
</dbReference>
<evidence type="ECO:0000256" key="2">
    <source>
        <dbReference type="ARBA" id="ARBA00022679"/>
    </source>
</evidence>
<keyword evidence="7" id="KW-1185">Reference proteome</keyword>
<accession>A0A4R6T448</accession>
<keyword evidence="5" id="KW-0963">Cytoplasm</keyword>
<feature type="binding site" evidence="5">
    <location>
        <begin position="144"/>
        <end position="149"/>
    </location>
    <ligand>
        <name>S-adenosyl-L-methionine</name>
        <dbReference type="ChEBI" id="CHEBI:59789"/>
    </ligand>
</feature>
<sequence length="177" mass="20431">MKNAGVFSLGNFEGFLYFQTMQIKILAIGKTDHPAILKLMEEYGSRLGHYIRFELEIIPDIKNSKSLSEAAQKEKEGELILKKIQNSDELILLDEKGKSFTSIEFSEYLQKKMNSGLRQLIFVIGGPYGFSESVYSRANGKFSLSKMTFSHQMIRPFFIEQLYRAMTILKNEPYHHE</sequence>
<organism evidence="6 7">
    <name type="scientific">Algoriphagus boseongensis</name>
    <dbReference type="NCBI Taxonomy" id="1442587"/>
    <lineage>
        <taxon>Bacteria</taxon>
        <taxon>Pseudomonadati</taxon>
        <taxon>Bacteroidota</taxon>
        <taxon>Cytophagia</taxon>
        <taxon>Cytophagales</taxon>
        <taxon>Cyclobacteriaceae</taxon>
        <taxon>Algoriphagus</taxon>
    </lineage>
</organism>
<dbReference type="Pfam" id="PF02590">
    <property type="entry name" value="SPOUT_MTase"/>
    <property type="match status" value="1"/>
</dbReference>
<dbReference type="PIRSF" id="PIRSF004505">
    <property type="entry name" value="MT_bac"/>
    <property type="match status" value="1"/>
</dbReference>
<name>A0A4R6T448_9BACT</name>
<feature type="binding site" evidence="5">
    <location>
        <position position="125"/>
    </location>
    <ligand>
        <name>S-adenosyl-L-methionine</name>
        <dbReference type="ChEBI" id="CHEBI:59789"/>
    </ligand>
</feature>
<dbReference type="SUPFAM" id="SSF75217">
    <property type="entry name" value="alpha/beta knot"/>
    <property type="match status" value="1"/>
</dbReference>
<dbReference type="GO" id="GO:0005737">
    <property type="term" value="C:cytoplasm"/>
    <property type="evidence" value="ECO:0007669"/>
    <property type="project" value="UniProtKB-SubCell"/>
</dbReference>
<dbReference type="PANTHER" id="PTHR33603">
    <property type="entry name" value="METHYLTRANSFERASE"/>
    <property type="match status" value="1"/>
</dbReference>
<comment type="subcellular location">
    <subcellularLocation>
        <location evidence="5">Cytoplasm</location>
    </subcellularLocation>
</comment>
<evidence type="ECO:0000313" key="7">
    <source>
        <dbReference type="Proteomes" id="UP000294535"/>
    </source>
</evidence>
<protein>
    <recommendedName>
        <fullName evidence="5">Ribosomal RNA large subunit methyltransferase H</fullName>
        <ecNumber evidence="5">2.1.1.177</ecNumber>
    </recommendedName>
    <alternativeName>
        <fullName evidence="5">23S rRNA (pseudouridine1915-N3)-methyltransferase</fullName>
    </alternativeName>
    <alternativeName>
        <fullName evidence="5">23S rRNA m3Psi1915 methyltransferase</fullName>
    </alternativeName>
    <alternativeName>
        <fullName evidence="5">rRNA (pseudouridine-N3-)-methyltransferase RlmH</fullName>
    </alternativeName>
</protein>
<dbReference type="Proteomes" id="UP000294535">
    <property type="component" value="Unassembled WGS sequence"/>
</dbReference>
<dbReference type="GO" id="GO:0070038">
    <property type="term" value="F:rRNA (pseudouridine-N3-)-methyltransferase activity"/>
    <property type="evidence" value="ECO:0007669"/>
    <property type="project" value="UniProtKB-UniRule"/>
</dbReference>
<dbReference type="InterPro" id="IPR003742">
    <property type="entry name" value="RlmH-like"/>
</dbReference>
<comment type="subunit">
    <text evidence="5">Homodimer.</text>
</comment>
<dbReference type="EMBL" id="SNYF01000006">
    <property type="protein sequence ID" value="TDQ17241.1"/>
    <property type="molecule type" value="Genomic_DNA"/>
</dbReference>
<feature type="binding site" evidence="5">
    <location>
        <position position="93"/>
    </location>
    <ligand>
        <name>S-adenosyl-L-methionine</name>
        <dbReference type="ChEBI" id="CHEBI:59789"/>
    </ligand>
</feature>
<proteinExistence type="inferred from homology"/>
<comment type="catalytic activity">
    <reaction evidence="5">
        <text>pseudouridine(1915) in 23S rRNA + S-adenosyl-L-methionine = N(3)-methylpseudouridine(1915) in 23S rRNA + S-adenosyl-L-homocysteine + H(+)</text>
        <dbReference type="Rhea" id="RHEA:42752"/>
        <dbReference type="Rhea" id="RHEA-COMP:10221"/>
        <dbReference type="Rhea" id="RHEA-COMP:10222"/>
        <dbReference type="ChEBI" id="CHEBI:15378"/>
        <dbReference type="ChEBI" id="CHEBI:57856"/>
        <dbReference type="ChEBI" id="CHEBI:59789"/>
        <dbReference type="ChEBI" id="CHEBI:65314"/>
        <dbReference type="ChEBI" id="CHEBI:74486"/>
        <dbReference type="EC" id="2.1.1.177"/>
    </reaction>
</comment>
<gene>
    <name evidence="5" type="primary">rlmH</name>
    <name evidence="6" type="ORF">DFQ04_1893</name>
</gene>
<dbReference type="EC" id="2.1.1.177" evidence="5"/>
<dbReference type="CDD" id="cd18081">
    <property type="entry name" value="RlmH-like"/>
    <property type="match status" value="1"/>
</dbReference>
<dbReference type="PANTHER" id="PTHR33603:SF1">
    <property type="entry name" value="RIBOSOMAL RNA LARGE SUBUNIT METHYLTRANSFERASE H"/>
    <property type="match status" value="1"/>
</dbReference>
<keyword evidence="1 5" id="KW-0489">Methyltransferase</keyword>
<dbReference type="AlphaFoldDB" id="A0A4R6T448"/>
<keyword evidence="2 5" id="KW-0808">Transferase</keyword>
<dbReference type="InterPro" id="IPR029028">
    <property type="entry name" value="Alpha/beta_knot_MTases"/>
</dbReference>
<comment type="caution">
    <text evidence="6">The sequence shown here is derived from an EMBL/GenBank/DDBJ whole genome shotgun (WGS) entry which is preliminary data.</text>
</comment>